<feature type="region of interest" description="Disordered" evidence="1">
    <location>
        <begin position="134"/>
        <end position="181"/>
    </location>
</feature>
<protein>
    <submittedName>
        <fullName evidence="2">Protein containing DUF488</fullName>
    </submittedName>
</protein>
<sequence length="181" mass="20875">MPASIGVSRLGDVTDTLDRAMFKLKRIYEPPSPSDGTRVLVDRLWPRGMTKERADVDLWLRDLAPSDGLRKWYGHDPKRFDRFRERYRKELVRNRDPLASLAIQGERGTVTLLHAAADSSRSNAAVLKELLEETPASQLLRDHSPQRTESPPARPEPRAHRRRQGSTPGQLRRFDYRGHRF</sequence>
<feature type="compositionally biased region" description="Basic and acidic residues" evidence="1">
    <location>
        <begin position="172"/>
        <end position="181"/>
    </location>
</feature>
<dbReference type="InterPro" id="IPR052552">
    <property type="entry name" value="YeaO-like"/>
</dbReference>
<reference evidence="2" key="2">
    <citation type="journal article" date="2014" name="ISME J.">
        <title>Microbial stratification in low pH oxic and suboxic macroscopic growths along an acid mine drainage.</title>
        <authorList>
            <person name="Mendez-Garcia C."/>
            <person name="Mesa V."/>
            <person name="Sprenger R.R."/>
            <person name="Richter M."/>
            <person name="Diez M.S."/>
            <person name="Solano J."/>
            <person name="Bargiela R."/>
            <person name="Golyshina O.V."/>
            <person name="Manteca A."/>
            <person name="Ramos J.L."/>
            <person name="Gallego J.R."/>
            <person name="Llorente I."/>
            <person name="Martins Dos Santos V.A."/>
            <person name="Jensen O.N."/>
            <person name="Pelaez A.I."/>
            <person name="Sanchez J."/>
            <person name="Ferrer M."/>
        </authorList>
    </citation>
    <scope>NUCLEOTIDE SEQUENCE</scope>
</reference>
<accession>T1B9W6</accession>
<dbReference type="PANTHER" id="PTHR36849">
    <property type="entry name" value="CYTOPLASMIC PROTEIN-RELATED"/>
    <property type="match status" value="1"/>
</dbReference>
<gene>
    <name evidence="2" type="ORF">B2A_01695</name>
</gene>
<reference evidence="2" key="1">
    <citation type="submission" date="2013-08" db="EMBL/GenBank/DDBJ databases">
        <authorList>
            <person name="Mendez C."/>
            <person name="Richter M."/>
            <person name="Ferrer M."/>
            <person name="Sanchez J."/>
        </authorList>
    </citation>
    <scope>NUCLEOTIDE SEQUENCE</scope>
</reference>
<dbReference type="Pfam" id="PF22752">
    <property type="entry name" value="DUF488-N3i"/>
    <property type="match status" value="1"/>
</dbReference>
<dbReference type="PANTHER" id="PTHR36849:SF1">
    <property type="entry name" value="CYTOPLASMIC PROTEIN"/>
    <property type="match status" value="1"/>
</dbReference>
<comment type="caution">
    <text evidence="2">The sequence shown here is derived from an EMBL/GenBank/DDBJ whole genome shotgun (WGS) entry which is preliminary data.</text>
</comment>
<organism evidence="2">
    <name type="scientific">mine drainage metagenome</name>
    <dbReference type="NCBI Taxonomy" id="410659"/>
    <lineage>
        <taxon>unclassified sequences</taxon>
        <taxon>metagenomes</taxon>
        <taxon>ecological metagenomes</taxon>
    </lineage>
</organism>
<evidence type="ECO:0000256" key="1">
    <source>
        <dbReference type="SAM" id="MobiDB-lite"/>
    </source>
</evidence>
<name>T1B9W6_9ZZZZ</name>
<feature type="non-terminal residue" evidence="2">
    <location>
        <position position="181"/>
    </location>
</feature>
<dbReference type="AlphaFoldDB" id="T1B9W6"/>
<evidence type="ECO:0000313" key="2">
    <source>
        <dbReference type="EMBL" id="EQD65218.1"/>
    </source>
</evidence>
<proteinExistence type="predicted"/>
<dbReference type="EMBL" id="AUZZ01001219">
    <property type="protein sequence ID" value="EQD65218.1"/>
    <property type="molecule type" value="Genomic_DNA"/>
</dbReference>